<feature type="compositionally biased region" description="Polar residues" evidence="6">
    <location>
        <begin position="513"/>
        <end position="539"/>
    </location>
</feature>
<dbReference type="SMART" id="SM00256">
    <property type="entry name" value="FBOX"/>
    <property type="match status" value="1"/>
</dbReference>
<dbReference type="PANTHER" id="PTHR13316:SF0">
    <property type="entry name" value="ZINC FINGER CCHC DOMAIN-CONTAINING PROTEIN 8"/>
    <property type="match status" value="1"/>
</dbReference>
<feature type="domain" description="F-box" evidence="7">
    <location>
        <begin position="21"/>
        <end position="66"/>
    </location>
</feature>
<dbReference type="EMBL" id="OX459118">
    <property type="protein sequence ID" value="CAI9087742.1"/>
    <property type="molecule type" value="Genomic_DNA"/>
</dbReference>
<evidence type="ECO:0000313" key="8">
    <source>
        <dbReference type="EMBL" id="CAI9087742.1"/>
    </source>
</evidence>
<comment type="subcellular location">
    <subcellularLocation>
        <location evidence="1">Nucleus</location>
    </subcellularLocation>
</comment>
<dbReference type="GO" id="GO:0071013">
    <property type="term" value="C:catalytic step 2 spliceosome"/>
    <property type="evidence" value="ECO:0007669"/>
    <property type="project" value="TreeGrafter"/>
</dbReference>
<dbReference type="Pfam" id="PF04046">
    <property type="entry name" value="PSP"/>
    <property type="match status" value="1"/>
</dbReference>
<keyword evidence="9" id="KW-1185">Reference proteome</keyword>
<keyword evidence="5" id="KW-0539">Nucleus</keyword>
<evidence type="ECO:0000256" key="2">
    <source>
        <dbReference type="ARBA" id="ARBA00022723"/>
    </source>
</evidence>
<dbReference type="InterPro" id="IPR036047">
    <property type="entry name" value="F-box-like_dom_sf"/>
</dbReference>
<dbReference type="InterPro" id="IPR001810">
    <property type="entry name" value="F-box_dom"/>
</dbReference>
<accession>A0AAV1BXB0</accession>
<evidence type="ECO:0000256" key="3">
    <source>
        <dbReference type="ARBA" id="ARBA00022771"/>
    </source>
</evidence>
<dbReference type="SUPFAM" id="SSF81383">
    <property type="entry name" value="F-box domain"/>
    <property type="match status" value="1"/>
</dbReference>
<dbReference type="GO" id="GO:0008270">
    <property type="term" value="F:zinc ion binding"/>
    <property type="evidence" value="ECO:0007669"/>
    <property type="project" value="UniProtKB-KW"/>
</dbReference>
<dbReference type="InterPro" id="IPR017451">
    <property type="entry name" value="F-box-assoc_interact_dom"/>
</dbReference>
<dbReference type="InterPro" id="IPR013187">
    <property type="entry name" value="F-box-assoc_dom_typ3"/>
</dbReference>
<dbReference type="Pfam" id="PF00646">
    <property type="entry name" value="F-box"/>
    <property type="match status" value="1"/>
</dbReference>
<evidence type="ECO:0000313" key="9">
    <source>
        <dbReference type="Proteomes" id="UP001161247"/>
    </source>
</evidence>
<keyword evidence="2" id="KW-0479">Metal-binding</keyword>
<name>A0AAV1BXB0_OLDCO</name>
<keyword evidence="3" id="KW-0863">Zinc-finger</keyword>
<protein>
    <submittedName>
        <fullName evidence="8">OLC1v1021890C1</fullName>
    </submittedName>
</protein>
<feature type="region of interest" description="Disordered" evidence="6">
    <location>
        <begin position="1"/>
        <end position="23"/>
    </location>
</feature>
<evidence type="ECO:0000256" key="6">
    <source>
        <dbReference type="SAM" id="MobiDB-lite"/>
    </source>
</evidence>
<evidence type="ECO:0000256" key="5">
    <source>
        <dbReference type="ARBA" id="ARBA00023242"/>
    </source>
</evidence>
<evidence type="ECO:0000256" key="1">
    <source>
        <dbReference type="ARBA" id="ARBA00004123"/>
    </source>
</evidence>
<dbReference type="Proteomes" id="UP001161247">
    <property type="component" value="Chromosome 1"/>
</dbReference>
<evidence type="ECO:0000256" key="4">
    <source>
        <dbReference type="ARBA" id="ARBA00022833"/>
    </source>
</evidence>
<dbReference type="GO" id="GO:0003723">
    <property type="term" value="F:RNA binding"/>
    <property type="evidence" value="ECO:0007669"/>
    <property type="project" value="TreeGrafter"/>
</dbReference>
<dbReference type="PANTHER" id="PTHR13316">
    <property type="entry name" value="ZINC FINGER, CCHC DOMAIN CONTAINING 8"/>
    <property type="match status" value="1"/>
</dbReference>
<proteinExistence type="predicted"/>
<dbReference type="Gene3D" id="1.20.1280.50">
    <property type="match status" value="1"/>
</dbReference>
<keyword evidence="4" id="KW-0862">Zinc</keyword>
<reference evidence="8" key="1">
    <citation type="submission" date="2023-03" db="EMBL/GenBank/DDBJ databases">
        <authorList>
            <person name="Julca I."/>
        </authorList>
    </citation>
    <scope>NUCLEOTIDE SEQUENCE</scope>
</reference>
<gene>
    <name evidence="8" type="ORF">OLC1_LOCUS490</name>
</gene>
<dbReference type="InterPro" id="IPR006568">
    <property type="entry name" value="PSP_pro-rich"/>
</dbReference>
<organism evidence="8 9">
    <name type="scientific">Oldenlandia corymbosa var. corymbosa</name>
    <dbReference type="NCBI Taxonomy" id="529605"/>
    <lineage>
        <taxon>Eukaryota</taxon>
        <taxon>Viridiplantae</taxon>
        <taxon>Streptophyta</taxon>
        <taxon>Embryophyta</taxon>
        <taxon>Tracheophyta</taxon>
        <taxon>Spermatophyta</taxon>
        <taxon>Magnoliopsida</taxon>
        <taxon>eudicotyledons</taxon>
        <taxon>Gunneridae</taxon>
        <taxon>Pentapetalae</taxon>
        <taxon>asterids</taxon>
        <taxon>lamiids</taxon>
        <taxon>Gentianales</taxon>
        <taxon>Rubiaceae</taxon>
        <taxon>Rubioideae</taxon>
        <taxon>Spermacoceae</taxon>
        <taxon>Hedyotis-Oldenlandia complex</taxon>
        <taxon>Oldenlandia</taxon>
    </lineage>
</organism>
<dbReference type="NCBIfam" id="TIGR01640">
    <property type="entry name" value="F_box_assoc_1"/>
    <property type="match status" value="1"/>
</dbReference>
<dbReference type="InterPro" id="IPR052115">
    <property type="entry name" value="NEXT_complex_subunit_ZCCHC8"/>
</dbReference>
<sequence length="648" mass="74274">MSSSDIKNRNHNHDLHQEDEEEVKRYLPTEIQTEILSRLPVESISRFKCVCKRWYNIIASREFAELHNQRSEVEYVYKEYEGEEDSITFANMSGLLLERIVSTGKYRIRNPKTKYMRDVPCPRPGYLVSMMMFYLPETEDYKLVCITKKEETSKNVRCKVLRIGTDFAWRHIGSFSESGKILISLPRCNLCFIVSETKIVCLEVEPEHFVHVKIPQGLLMNLGFQTPICWGKDSLALARMVEQDVQLWILEDYKKEIWSEMKVKLPLEWFGNCHAGTSSDTLSLAVCISDGSGWLSFRRPDGCYLHYNVNCKCELIDDIESSPGKSFKYSYTPTLFNCEKRRNFAEEPCQLASSETSRDGESKRSPSFLILSAEKQVKIERSCVRVIQQGNGEKWGLQPIDRDDKENQPCVNVKFKSLTRESRRKLELLQEWSQWNAHQPSTSSTELDRVSVSGKNTYFPAILVGPDKSSAVPYWMETNTRETTISKPKKIPFLIDEKSVPLYNREFSSALTSSKDDSNLQGMLNASSRNPTRYHQNTPGGKKYDGLKPGSLNPEIPKLLGLEELDSPPWLNKMRQIRYTPAYLAEHGEDDQPSGITILGADENMEDGEEGEILEKGIAKPDKRMTVEFPGVNAPIQEKADKKLWDSL</sequence>
<feature type="region of interest" description="Disordered" evidence="6">
    <location>
        <begin position="513"/>
        <end position="550"/>
    </location>
</feature>
<dbReference type="AlphaFoldDB" id="A0AAV1BXB0"/>
<evidence type="ECO:0000259" key="7">
    <source>
        <dbReference type="PROSITE" id="PS50181"/>
    </source>
</evidence>
<dbReference type="PROSITE" id="PS50181">
    <property type="entry name" value="FBOX"/>
    <property type="match status" value="1"/>
</dbReference>
<dbReference type="CDD" id="cd22157">
    <property type="entry name" value="F-box_AtFBW1-like"/>
    <property type="match status" value="1"/>
</dbReference>
<dbReference type="Pfam" id="PF08268">
    <property type="entry name" value="FBA_3"/>
    <property type="match status" value="1"/>
</dbReference>